<keyword evidence="2 5" id="KW-0808">Transferase</keyword>
<accession>A0A5E4Z408</accession>
<dbReference type="PROSITE" id="PS00098">
    <property type="entry name" value="THIOLASE_1"/>
    <property type="match status" value="1"/>
</dbReference>
<dbReference type="GO" id="GO:0003985">
    <property type="term" value="F:acetyl-CoA C-acetyltransferase activity"/>
    <property type="evidence" value="ECO:0007669"/>
    <property type="project" value="UniProtKB-EC"/>
</dbReference>
<evidence type="ECO:0000256" key="1">
    <source>
        <dbReference type="ARBA" id="ARBA00010982"/>
    </source>
</evidence>
<evidence type="ECO:0000313" key="5">
    <source>
        <dbReference type="EMBL" id="VVE55265.1"/>
    </source>
</evidence>
<organism evidence="5 6">
    <name type="scientific">Pandoraea anhela</name>
    <dbReference type="NCBI Taxonomy" id="2508295"/>
    <lineage>
        <taxon>Bacteria</taxon>
        <taxon>Pseudomonadati</taxon>
        <taxon>Pseudomonadota</taxon>
        <taxon>Betaproteobacteria</taxon>
        <taxon>Burkholderiales</taxon>
        <taxon>Burkholderiaceae</taxon>
        <taxon>Pandoraea</taxon>
    </lineage>
</organism>
<dbReference type="AlphaFoldDB" id="A0A5E4Z408"/>
<dbReference type="CDD" id="cd00751">
    <property type="entry name" value="thiolase"/>
    <property type="match status" value="1"/>
</dbReference>
<evidence type="ECO:0000259" key="4">
    <source>
        <dbReference type="Pfam" id="PF00108"/>
    </source>
</evidence>
<reference evidence="5 6" key="1">
    <citation type="submission" date="2019-08" db="EMBL/GenBank/DDBJ databases">
        <authorList>
            <person name="Peeters C."/>
        </authorList>
    </citation>
    <scope>NUCLEOTIDE SEQUENCE [LARGE SCALE GENOMIC DNA]</scope>
    <source>
        <strain evidence="5 6">LMG 31108</strain>
    </source>
</reference>
<evidence type="ECO:0000256" key="2">
    <source>
        <dbReference type="ARBA" id="ARBA00022679"/>
    </source>
</evidence>
<evidence type="ECO:0000313" key="6">
    <source>
        <dbReference type="Proteomes" id="UP000406256"/>
    </source>
</evidence>
<dbReference type="RefSeq" id="WP_150671442.1">
    <property type="nucleotide sequence ID" value="NZ_CABPSB010000031.1"/>
</dbReference>
<dbReference type="Gene3D" id="3.40.47.10">
    <property type="match status" value="2"/>
</dbReference>
<keyword evidence="6" id="KW-1185">Reference proteome</keyword>
<dbReference type="Proteomes" id="UP000406256">
    <property type="component" value="Unassembled WGS sequence"/>
</dbReference>
<feature type="domain" description="Thiolase N-terminal" evidence="4">
    <location>
        <begin position="8"/>
        <end position="265"/>
    </location>
</feature>
<protein>
    <submittedName>
        <fullName evidence="5">Acetyl-CoA acetyltransferase</fullName>
        <ecNumber evidence="5">2.3.1.9</ecNumber>
    </submittedName>
</protein>
<name>A0A5E4Z408_9BURK</name>
<dbReference type="PANTHER" id="PTHR18919:SF107">
    <property type="entry name" value="ACETYL-COA ACETYLTRANSFERASE, CYTOSOLIC"/>
    <property type="match status" value="1"/>
</dbReference>
<keyword evidence="3 5" id="KW-0012">Acyltransferase</keyword>
<dbReference type="NCBIfam" id="TIGR01930">
    <property type="entry name" value="AcCoA-C-Actrans"/>
    <property type="match status" value="1"/>
</dbReference>
<evidence type="ECO:0000256" key="3">
    <source>
        <dbReference type="ARBA" id="ARBA00023315"/>
    </source>
</evidence>
<proteinExistence type="inferred from homology"/>
<dbReference type="InterPro" id="IPR016039">
    <property type="entry name" value="Thiolase-like"/>
</dbReference>
<sequence length="300" mass="31217">MSANANDVVIVSAARTAIGAFGGALKSVSATRLSTLVVKAVFSRAGLDPMQGEQIIMGNVLHTEARDMYIARVAGIEAGMPYSSSALTLNRLCGSGLQAIVSASNAIQLGDCECAIAGGVETMSRSLYALPSGRWGARMGDCALVDMMTGALTDPFGAGHMGMTAENVAEMFGVSREAQDAFALNSHQKAMAAIQEGRFRSQIVPVEVQSRGGNLMFDTDESPKPDTSITSLARLRPVFRKRDGTVTAGNSSSLNDGAAACLLMSYAGAQRYGVRPLARVVSYAVVGVEPAIMGTGPILN</sequence>
<dbReference type="OrthoDB" id="8951704at2"/>
<dbReference type="SUPFAM" id="SSF53901">
    <property type="entry name" value="Thiolase-like"/>
    <property type="match status" value="1"/>
</dbReference>
<comment type="similarity">
    <text evidence="1">Belongs to the thiolase-like superfamily. Thiolase family.</text>
</comment>
<dbReference type="InterPro" id="IPR020616">
    <property type="entry name" value="Thiolase_N"/>
</dbReference>
<dbReference type="EC" id="2.3.1.9" evidence="5"/>
<dbReference type="InterPro" id="IPR002155">
    <property type="entry name" value="Thiolase"/>
</dbReference>
<gene>
    <name evidence="5" type="ORF">PAN31108_04992</name>
</gene>
<dbReference type="Pfam" id="PF00108">
    <property type="entry name" value="Thiolase_N"/>
    <property type="match status" value="1"/>
</dbReference>
<dbReference type="InterPro" id="IPR020615">
    <property type="entry name" value="Thiolase_acyl_enz_int_AS"/>
</dbReference>
<dbReference type="PANTHER" id="PTHR18919">
    <property type="entry name" value="ACETYL-COA C-ACYLTRANSFERASE"/>
    <property type="match status" value="1"/>
</dbReference>
<dbReference type="EMBL" id="CABPSB010000031">
    <property type="protein sequence ID" value="VVE55265.1"/>
    <property type="molecule type" value="Genomic_DNA"/>
</dbReference>